<dbReference type="Pfam" id="PF01219">
    <property type="entry name" value="DAGK_prokar"/>
    <property type="match status" value="1"/>
</dbReference>
<evidence type="ECO:0000256" key="15">
    <source>
        <dbReference type="PIRSR" id="PIRSR600829-1"/>
    </source>
</evidence>
<dbReference type="OrthoDB" id="9796011at2"/>
<dbReference type="EMBL" id="QMIE01000001">
    <property type="protein sequence ID" value="TVM19757.1"/>
    <property type="molecule type" value="Genomic_DNA"/>
</dbReference>
<dbReference type="Gene3D" id="1.10.287.3610">
    <property type="match status" value="1"/>
</dbReference>
<feature type="binding site" evidence="18">
    <location>
        <position position="80"/>
    </location>
    <ligand>
        <name>a divalent metal cation</name>
        <dbReference type="ChEBI" id="CHEBI:60240"/>
    </ligand>
</feature>
<dbReference type="InterPro" id="IPR036945">
    <property type="entry name" value="DAGK_sf"/>
</dbReference>
<dbReference type="GO" id="GO:0008654">
    <property type="term" value="P:phospholipid biosynthetic process"/>
    <property type="evidence" value="ECO:0007669"/>
    <property type="project" value="UniProtKB-KW"/>
</dbReference>
<keyword evidence="10 19" id="KW-1133">Transmembrane helix</keyword>
<dbReference type="GO" id="GO:0016301">
    <property type="term" value="F:kinase activity"/>
    <property type="evidence" value="ECO:0007669"/>
    <property type="project" value="UniProtKB-KW"/>
</dbReference>
<feature type="active site" description="Proton acceptor" evidence="15">
    <location>
        <position position="73"/>
    </location>
</feature>
<dbReference type="GO" id="GO:0046872">
    <property type="term" value="F:metal ion binding"/>
    <property type="evidence" value="ECO:0007669"/>
    <property type="project" value="UniProtKB-KW"/>
</dbReference>
<keyword evidence="18" id="KW-0479">Metal-binding</keyword>
<comment type="caution">
    <text evidence="20">The sequence shown here is derived from an EMBL/GenBank/DDBJ whole genome shotgun (WGS) entry which is preliminary data.</text>
</comment>
<evidence type="ECO:0000256" key="16">
    <source>
        <dbReference type="PIRSR" id="PIRSR600829-2"/>
    </source>
</evidence>
<feature type="transmembrane region" description="Helical" evidence="19">
    <location>
        <begin position="36"/>
        <end position="53"/>
    </location>
</feature>
<keyword evidence="14" id="KW-1208">Phospholipid metabolism</keyword>
<evidence type="ECO:0000256" key="13">
    <source>
        <dbReference type="ARBA" id="ARBA00023209"/>
    </source>
</evidence>
<evidence type="ECO:0000313" key="20">
    <source>
        <dbReference type="EMBL" id="TVM19757.1"/>
    </source>
</evidence>
<evidence type="ECO:0000256" key="10">
    <source>
        <dbReference type="ARBA" id="ARBA00022989"/>
    </source>
</evidence>
<feature type="transmembrane region" description="Helical" evidence="19">
    <location>
        <begin position="59"/>
        <end position="79"/>
    </location>
</feature>
<keyword evidence="7 17" id="KW-0547">Nucleotide-binding</keyword>
<dbReference type="CDD" id="cd14263">
    <property type="entry name" value="DAGK_IM_like"/>
    <property type="match status" value="1"/>
</dbReference>
<evidence type="ECO:0000256" key="8">
    <source>
        <dbReference type="ARBA" id="ARBA00022777"/>
    </source>
</evidence>
<organism evidence="20 21">
    <name type="scientific">Oceanidesulfovibrio indonesiensis</name>
    <dbReference type="NCBI Taxonomy" id="54767"/>
    <lineage>
        <taxon>Bacteria</taxon>
        <taxon>Pseudomonadati</taxon>
        <taxon>Thermodesulfobacteriota</taxon>
        <taxon>Desulfovibrionia</taxon>
        <taxon>Desulfovibrionales</taxon>
        <taxon>Desulfovibrionaceae</taxon>
        <taxon>Oceanidesulfovibrio</taxon>
    </lineage>
</organism>
<keyword evidence="3" id="KW-1003">Cell membrane</keyword>
<comment type="cofactor">
    <cofactor evidence="18">
        <name>Mg(2+)</name>
        <dbReference type="ChEBI" id="CHEBI:18420"/>
    </cofactor>
    <text evidence="18">Mn(2+), Zn(2+), Cd(2+) and Co(2+) support activity to lesser extents.</text>
</comment>
<keyword evidence="4" id="KW-0444">Lipid biosynthesis</keyword>
<dbReference type="PANTHER" id="PTHR34299:SF1">
    <property type="entry name" value="DIACYLGLYCEROL KINASE"/>
    <property type="match status" value="1"/>
</dbReference>
<dbReference type="InterPro" id="IPR000829">
    <property type="entry name" value="DAGK"/>
</dbReference>
<keyword evidence="21" id="KW-1185">Reference proteome</keyword>
<keyword evidence="9 17" id="KW-0067">ATP-binding</keyword>
<dbReference type="PANTHER" id="PTHR34299">
    <property type="entry name" value="DIACYLGLYCEROL KINASE"/>
    <property type="match status" value="1"/>
</dbReference>
<evidence type="ECO:0000256" key="4">
    <source>
        <dbReference type="ARBA" id="ARBA00022516"/>
    </source>
</evidence>
<evidence type="ECO:0000256" key="14">
    <source>
        <dbReference type="ARBA" id="ARBA00023264"/>
    </source>
</evidence>
<evidence type="ECO:0000313" key="21">
    <source>
        <dbReference type="Proteomes" id="UP000448292"/>
    </source>
</evidence>
<dbReference type="Proteomes" id="UP000448292">
    <property type="component" value="Unassembled WGS sequence"/>
</dbReference>
<evidence type="ECO:0000256" key="19">
    <source>
        <dbReference type="SAM" id="Phobius"/>
    </source>
</evidence>
<evidence type="ECO:0000256" key="2">
    <source>
        <dbReference type="ARBA" id="ARBA00005967"/>
    </source>
</evidence>
<comment type="similarity">
    <text evidence="2">Belongs to the bacterial diacylglycerol kinase family.</text>
</comment>
<keyword evidence="12 19" id="KW-0472">Membrane</keyword>
<keyword evidence="6 19" id="KW-0812">Transmembrane</keyword>
<sequence>MRNKFLNTGTPGFHPLQKIRIIVGGLFSAMRYDLSVAYKVVISAALLAVLFFMRQWVDFLLIFVATSVMLTAEIFNSCIEAICDFIETHEDEKIKLIKDMAAGGTGLCIFTWVLVVGYEVAGLLF</sequence>
<dbReference type="AlphaFoldDB" id="A0A7M3MIW2"/>
<evidence type="ECO:0000256" key="1">
    <source>
        <dbReference type="ARBA" id="ARBA00004651"/>
    </source>
</evidence>
<feature type="binding site" evidence="17">
    <location>
        <position position="80"/>
    </location>
    <ligand>
        <name>ATP</name>
        <dbReference type="ChEBI" id="CHEBI:30616"/>
    </ligand>
</feature>
<proteinExistence type="inferred from homology"/>
<evidence type="ECO:0000256" key="6">
    <source>
        <dbReference type="ARBA" id="ARBA00022692"/>
    </source>
</evidence>
<gene>
    <name evidence="20" type="ORF">DPQ33_00530</name>
</gene>
<protein>
    <submittedName>
        <fullName evidence="20">Diacylglycerol kinase</fullName>
    </submittedName>
</protein>
<keyword evidence="13" id="KW-0594">Phospholipid biosynthesis</keyword>
<evidence type="ECO:0000256" key="3">
    <source>
        <dbReference type="ARBA" id="ARBA00022475"/>
    </source>
</evidence>
<feature type="binding site" evidence="16">
    <location>
        <position position="73"/>
    </location>
    <ligand>
        <name>substrate</name>
    </ligand>
</feature>
<feature type="binding site" evidence="17">
    <location>
        <begin position="98"/>
        <end position="99"/>
    </location>
    <ligand>
        <name>ATP</name>
        <dbReference type="ChEBI" id="CHEBI:30616"/>
    </ligand>
</feature>
<evidence type="ECO:0000256" key="18">
    <source>
        <dbReference type="PIRSR" id="PIRSR600829-4"/>
    </source>
</evidence>
<dbReference type="GO" id="GO:0005524">
    <property type="term" value="F:ATP binding"/>
    <property type="evidence" value="ECO:0007669"/>
    <property type="project" value="UniProtKB-KW"/>
</dbReference>
<name>A0A7M3MIW2_9BACT</name>
<evidence type="ECO:0000256" key="7">
    <source>
        <dbReference type="ARBA" id="ARBA00022741"/>
    </source>
</evidence>
<evidence type="ECO:0000256" key="12">
    <source>
        <dbReference type="ARBA" id="ARBA00023136"/>
    </source>
</evidence>
<accession>A0A7M3MIW2</accession>
<evidence type="ECO:0000256" key="5">
    <source>
        <dbReference type="ARBA" id="ARBA00022679"/>
    </source>
</evidence>
<evidence type="ECO:0000256" key="17">
    <source>
        <dbReference type="PIRSR" id="PIRSR600829-3"/>
    </source>
</evidence>
<keyword evidence="8 20" id="KW-0418">Kinase</keyword>
<keyword evidence="5" id="KW-0808">Transferase</keyword>
<evidence type="ECO:0000256" key="11">
    <source>
        <dbReference type="ARBA" id="ARBA00023098"/>
    </source>
</evidence>
<evidence type="ECO:0000256" key="9">
    <source>
        <dbReference type="ARBA" id="ARBA00022840"/>
    </source>
</evidence>
<comment type="subcellular location">
    <subcellularLocation>
        <location evidence="1">Cell membrane</location>
        <topology evidence="1">Multi-pass membrane protein</topology>
    </subcellularLocation>
</comment>
<dbReference type="GO" id="GO:0005886">
    <property type="term" value="C:plasma membrane"/>
    <property type="evidence" value="ECO:0007669"/>
    <property type="project" value="UniProtKB-SubCell"/>
</dbReference>
<keyword evidence="11" id="KW-0443">Lipid metabolism</keyword>
<feature type="transmembrane region" description="Helical" evidence="19">
    <location>
        <begin position="100"/>
        <end position="121"/>
    </location>
</feature>
<dbReference type="RefSeq" id="WP_144301222.1">
    <property type="nucleotide sequence ID" value="NZ_QMIE01000001.1"/>
</dbReference>
<reference evidence="20 21" key="1">
    <citation type="submission" date="2018-06" db="EMBL/GenBank/DDBJ databases">
        <title>Complete genome of Desulfovibrio indonesiensis P37SLT.</title>
        <authorList>
            <person name="Crispim J.S."/>
            <person name="Vidigal P.M.P."/>
            <person name="Silva L.C.F."/>
            <person name="Laguardia C.N."/>
            <person name="Araujo L.C."/>
            <person name="Dias R.S."/>
            <person name="Sousa M.P."/>
            <person name="Paula S.O."/>
            <person name="Silva C."/>
        </authorList>
    </citation>
    <scope>NUCLEOTIDE SEQUENCE [LARGE SCALE GENOMIC DNA]</scope>
    <source>
        <strain evidence="20 21">P37SLT</strain>
    </source>
</reference>
<keyword evidence="18" id="KW-0460">Magnesium</keyword>